<dbReference type="EMBL" id="GBXM01059394">
    <property type="protein sequence ID" value="JAH49183.1"/>
    <property type="molecule type" value="Transcribed_RNA"/>
</dbReference>
<dbReference type="AlphaFoldDB" id="A0A0E9T8U5"/>
<keyword evidence="1" id="KW-0472">Membrane</keyword>
<reference evidence="2" key="2">
    <citation type="journal article" date="2015" name="Fish Shellfish Immunol.">
        <title>Early steps in the European eel (Anguilla anguilla)-Vibrio vulnificus interaction in the gills: Role of the RtxA13 toxin.</title>
        <authorList>
            <person name="Callol A."/>
            <person name="Pajuelo D."/>
            <person name="Ebbesson L."/>
            <person name="Teles M."/>
            <person name="MacKenzie S."/>
            <person name="Amaro C."/>
        </authorList>
    </citation>
    <scope>NUCLEOTIDE SEQUENCE</scope>
</reference>
<evidence type="ECO:0000313" key="2">
    <source>
        <dbReference type="EMBL" id="JAH49183.1"/>
    </source>
</evidence>
<organism evidence="2">
    <name type="scientific">Anguilla anguilla</name>
    <name type="common">European freshwater eel</name>
    <name type="synonym">Muraena anguilla</name>
    <dbReference type="NCBI Taxonomy" id="7936"/>
    <lineage>
        <taxon>Eukaryota</taxon>
        <taxon>Metazoa</taxon>
        <taxon>Chordata</taxon>
        <taxon>Craniata</taxon>
        <taxon>Vertebrata</taxon>
        <taxon>Euteleostomi</taxon>
        <taxon>Actinopterygii</taxon>
        <taxon>Neopterygii</taxon>
        <taxon>Teleostei</taxon>
        <taxon>Anguilliformes</taxon>
        <taxon>Anguillidae</taxon>
        <taxon>Anguilla</taxon>
    </lineage>
</organism>
<sequence>MNISHMEIVHDSYFVIVFFLQLCFILIVAPFISDLYGWPIVTCAWSVACVCVCV</sequence>
<name>A0A0E9T8U5_ANGAN</name>
<feature type="transmembrane region" description="Helical" evidence="1">
    <location>
        <begin position="12"/>
        <end position="29"/>
    </location>
</feature>
<protein>
    <submittedName>
        <fullName evidence="2">Uncharacterized protein</fullName>
    </submittedName>
</protein>
<keyword evidence="1" id="KW-0812">Transmembrane</keyword>
<accession>A0A0E9T8U5</accession>
<proteinExistence type="predicted"/>
<reference evidence="2" key="1">
    <citation type="submission" date="2014-11" db="EMBL/GenBank/DDBJ databases">
        <authorList>
            <person name="Amaro Gonzalez C."/>
        </authorList>
    </citation>
    <scope>NUCLEOTIDE SEQUENCE</scope>
</reference>
<evidence type="ECO:0000256" key="1">
    <source>
        <dbReference type="SAM" id="Phobius"/>
    </source>
</evidence>
<keyword evidence="1" id="KW-1133">Transmembrane helix</keyword>